<dbReference type="InterPro" id="IPR002933">
    <property type="entry name" value="Peptidase_M20"/>
</dbReference>
<keyword evidence="14" id="KW-1185">Reference proteome</keyword>
<evidence type="ECO:0000256" key="3">
    <source>
        <dbReference type="ARBA" id="ARBA00005130"/>
    </source>
</evidence>
<dbReference type="SUPFAM" id="SSF53187">
    <property type="entry name" value="Zn-dependent exopeptidases"/>
    <property type="match status" value="1"/>
</dbReference>
<dbReference type="AlphaFoldDB" id="A0A1I6XFH2"/>
<organism evidence="13 14">
    <name type="scientific">Pseudovibrio denitrificans</name>
    <dbReference type="NCBI Taxonomy" id="258256"/>
    <lineage>
        <taxon>Bacteria</taxon>
        <taxon>Pseudomonadati</taxon>
        <taxon>Pseudomonadota</taxon>
        <taxon>Alphaproteobacteria</taxon>
        <taxon>Hyphomicrobiales</taxon>
        <taxon>Stappiaceae</taxon>
        <taxon>Pseudovibrio</taxon>
    </lineage>
</organism>
<keyword evidence="7" id="KW-0479">Metal-binding</keyword>
<dbReference type="Proteomes" id="UP000183371">
    <property type="component" value="Unassembled WGS sequence"/>
</dbReference>
<evidence type="ECO:0000256" key="10">
    <source>
        <dbReference type="ARBA" id="ARBA00023285"/>
    </source>
</evidence>
<evidence type="ECO:0000256" key="9">
    <source>
        <dbReference type="ARBA" id="ARBA00022833"/>
    </source>
</evidence>
<evidence type="ECO:0000313" key="13">
    <source>
        <dbReference type="EMBL" id="SFT36574.1"/>
    </source>
</evidence>
<comment type="catalytic activity">
    <reaction evidence="11">
        <text>N-succinyl-(2S,6S)-2,6-diaminopimelate + H2O = (2S,6S)-2,6-diaminopimelate + succinate</text>
        <dbReference type="Rhea" id="RHEA:22608"/>
        <dbReference type="ChEBI" id="CHEBI:15377"/>
        <dbReference type="ChEBI" id="CHEBI:30031"/>
        <dbReference type="ChEBI" id="CHEBI:57609"/>
        <dbReference type="ChEBI" id="CHEBI:58087"/>
        <dbReference type="EC" id="3.5.1.18"/>
    </reaction>
</comment>
<evidence type="ECO:0000256" key="4">
    <source>
        <dbReference type="ARBA" id="ARBA00006247"/>
    </source>
</evidence>
<evidence type="ECO:0000313" key="14">
    <source>
        <dbReference type="Proteomes" id="UP000183371"/>
    </source>
</evidence>
<dbReference type="GO" id="GO:0046872">
    <property type="term" value="F:metal ion binding"/>
    <property type="evidence" value="ECO:0007669"/>
    <property type="project" value="UniProtKB-KW"/>
</dbReference>
<evidence type="ECO:0000256" key="5">
    <source>
        <dbReference type="ARBA" id="ARBA00011921"/>
    </source>
</evidence>
<keyword evidence="9" id="KW-0862">Zinc</keyword>
<comment type="similarity">
    <text evidence="4">Belongs to the peptidase M20A family.</text>
</comment>
<accession>A0A1I6XFH2</accession>
<gene>
    <name evidence="13" type="ORF">SAMN05444141_101127</name>
</gene>
<keyword evidence="10" id="KW-0170">Cobalt</keyword>
<dbReference type="InterPro" id="IPR011650">
    <property type="entry name" value="Peptidase_M20_dimer"/>
</dbReference>
<dbReference type="Gene3D" id="3.30.70.360">
    <property type="match status" value="1"/>
</dbReference>
<evidence type="ECO:0000256" key="6">
    <source>
        <dbReference type="ARBA" id="ARBA00016853"/>
    </source>
</evidence>
<name>A0A1I6XFH2_9HYPH</name>
<dbReference type="InterPro" id="IPR001261">
    <property type="entry name" value="ArgE/DapE_CS"/>
</dbReference>
<evidence type="ECO:0000256" key="8">
    <source>
        <dbReference type="ARBA" id="ARBA00022801"/>
    </source>
</evidence>
<dbReference type="UniPathway" id="UPA00034">
    <property type="reaction ID" value="UER00021"/>
</dbReference>
<dbReference type="PANTHER" id="PTHR43808">
    <property type="entry name" value="ACETYLORNITHINE DEACETYLASE"/>
    <property type="match status" value="1"/>
</dbReference>
<feature type="domain" description="Peptidase M20 dimerisation" evidence="12">
    <location>
        <begin position="187"/>
        <end position="298"/>
    </location>
</feature>
<dbReference type="GO" id="GO:0009089">
    <property type="term" value="P:lysine biosynthetic process via diaminopimelate"/>
    <property type="evidence" value="ECO:0007669"/>
    <property type="project" value="UniProtKB-UniPathway"/>
</dbReference>
<evidence type="ECO:0000256" key="11">
    <source>
        <dbReference type="ARBA" id="ARBA00051301"/>
    </source>
</evidence>
<dbReference type="NCBIfam" id="TIGR01910">
    <property type="entry name" value="DapE-ArgE"/>
    <property type="match status" value="1"/>
</dbReference>
<dbReference type="GO" id="GO:0009014">
    <property type="term" value="F:succinyl-diaminopimelate desuccinylase activity"/>
    <property type="evidence" value="ECO:0007669"/>
    <property type="project" value="UniProtKB-EC"/>
</dbReference>
<evidence type="ECO:0000256" key="1">
    <source>
        <dbReference type="ARBA" id="ARBA00001941"/>
    </source>
</evidence>
<dbReference type="InterPro" id="IPR036264">
    <property type="entry name" value="Bact_exopeptidase_dim_dom"/>
</dbReference>
<evidence type="ECO:0000259" key="12">
    <source>
        <dbReference type="Pfam" id="PF07687"/>
    </source>
</evidence>
<proteinExistence type="inferred from homology"/>
<dbReference type="InterPro" id="IPR010182">
    <property type="entry name" value="ArgE/DapE"/>
</dbReference>
<dbReference type="Pfam" id="PF01546">
    <property type="entry name" value="Peptidase_M20"/>
    <property type="match status" value="1"/>
</dbReference>
<dbReference type="Gene3D" id="3.40.630.10">
    <property type="entry name" value="Zn peptidases"/>
    <property type="match status" value="2"/>
</dbReference>
<evidence type="ECO:0000256" key="7">
    <source>
        <dbReference type="ARBA" id="ARBA00022723"/>
    </source>
</evidence>
<dbReference type="SUPFAM" id="SSF55031">
    <property type="entry name" value="Bacterial exopeptidase dimerisation domain"/>
    <property type="match status" value="1"/>
</dbReference>
<dbReference type="EC" id="3.5.1.18" evidence="5"/>
<reference evidence="14" key="1">
    <citation type="submission" date="2016-10" db="EMBL/GenBank/DDBJ databases">
        <authorList>
            <person name="Varghese N."/>
            <person name="Submissions S."/>
        </authorList>
    </citation>
    <scope>NUCLEOTIDE SEQUENCE [LARGE SCALE GENOMIC DNA]</scope>
    <source>
        <strain evidence="14">DSM 17465</strain>
    </source>
</reference>
<protein>
    <recommendedName>
        <fullName evidence="6">Probable succinyl-diaminopimelate desuccinylase</fullName>
        <ecNumber evidence="5">3.5.1.18</ecNumber>
    </recommendedName>
</protein>
<comment type="pathway">
    <text evidence="3">Amino-acid biosynthesis; L-lysine biosynthesis via DAP pathway; LL-2,6-diaminopimelate from (S)-tetrahydrodipicolinate (succinylase route): step 3/3.</text>
</comment>
<dbReference type="RefSeq" id="WP_054784979.1">
    <property type="nucleotide sequence ID" value="NZ_FPBD01000001.1"/>
</dbReference>
<comment type="cofactor">
    <cofactor evidence="1">
        <name>Co(2+)</name>
        <dbReference type="ChEBI" id="CHEBI:48828"/>
    </cofactor>
</comment>
<sequence>MKAAIESRFAEQVEFLRELVKVPSDNPPGDTERHAMRTAELLEGLGFTVEKHPVPEPFVRQNGMVSVTNLIVREKFGSGLGPVIALNAHGDVVPPGEGWSKEPYGAEIEDDALYGRGAAVSKGDFATYAFALLALREYADELEGSVELHLTYDEEAGGFVGPKWLLEQELTQPDYAISAGFSYAATTAHNGCLHMEVIFRGRQAHAAMPETGADALQAATPVLAAIYAERERLTSIQSEQDGIGSPQITVGLISGGINTNVVPDRVSLRVDRRLIPEENGEQVEEQLIELIESVVPEDCGVEVECRRIMIAEPLRELPGAKKLIEALKWPAKEVLGIELKATGAPLYTDARHYAEAGIPTVLYGAGPRTIVEANAHGADEHLQLSDLKAATIIVADALKTLLR</sequence>
<dbReference type="InterPro" id="IPR050072">
    <property type="entry name" value="Peptidase_M20A"/>
</dbReference>
<dbReference type="PROSITE" id="PS00758">
    <property type="entry name" value="ARGE_DAPE_CPG2_1"/>
    <property type="match status" value="1"/>
</dbReference>
<dbReference type="EMBL" id="FPBD01000001">
    <property type="protein sequence ID" value="SFT36574.1"/>
    <property type="molecule type" value="Genomic_DNA"/>
</dbReference>
<dbReference type="Pfam" id="PF07687">
    <property type="entry name" value="M20_dimer"/>
    <property type="match status" value="1"/>
</dbReference>
<comment type="cofactor">
    <cofactor evidence="2">
        <name>Zn(2+)</name>
        <dbReference type="ChEBI" id="CHEBI:29105"/>
    </cofactor>
</comment>
<keyword evidence="8" id="KW-0378">Hydrolase</keyword>
<evidence type="ECO:0000256" key="2">
    <source>
        <dbReference type="ARBA" id="ARBA00001947"/>
    </source>
</evidence>